<feature type="transmembrane region" description="Helical" evidence="5">
    <location>
        <begin position="78"/>
        <end position="97"/>
    </location>
</feature>
<keyword evidence="8" id="KW-1185">Reference proteome</keyword>
<dbReference type="InterPro" id="IPR050382">
    <property type="entry name" value="MFS_Na/Anion_cotransporter"/>
</dbReference>
<keyword evidence="4 5" id="KW-0472">Membrane</keyword>
<dbReference type="Proteomes" id="UP000320735">
    <property type="component" value="Unassembled WGS sequence"/>
</dbReference>
<dbReference type="RefSeq" id="WP_146373657.1">
    <property type="nucleotide sequence ID" value="NZ_SJPP01000003.1"/>
</dbReference>
<dbReference type="AlphaFoldDB" id="A0A5C6B4E8"/>
<organism evidence="7 8">
    <name type="scientific">Symmachiella macrocystis</name>
    <dbReference type="NCBI Taxonomy" id="2527985"/>
    <lineage>
        <taxon>Bacteria</taxon>
        <taxon>Pseudomonadati</taxon>
        <taxon>Planctomycetota</taxon>
        <taxon>Planctomycetia</taxon>
        <taxon>Planctomycetales</taxon>
        <taxon>Planctomycetaceae</taxon>
        <taxon>Symmachiella</taxon>
    </lineage>
</organism>
<dbReference type="InterPro" id="IPR036259">
    <property type="entry name" value="MFS_trans_sf"/>
</dbReference>
<evidence type="ECO:0000256" key="1">
    <source>
        <dbReference type="ARBA" id="ARBA00004141"/>
    </source>
</evidence>
<feature type="domain" description="Major facilitator superfamily (MFS) profile" evidence="6">
    <location>
        <begin position="13"/>
        <end position="435"/>
    </location>
</feature>
<dbReference type="InterPro" id="IPR020846">
    <property type="entry name" value="MFS_dom"/>
</dbReference>
<reference evidence="7 8" key="1">
    <citation type="submission" date="2019-02" db="EMBL/GenBank/DDBJ databases">
        <title>Deep-cultivation of Planctomycetes and their phenomic and genomic characterization uncovers novel biology.</title>
        <authorList>
            <person name="Wiegand S."/>
            <person name="Jogler M."/>
            <person name="Boedeker C."/>
            <person name="Pinto D."/>
            <person name="Vollmers J."/>
            <person name="Rivas-Marin E."/>
            <person name="Kohn T."/>
            <person name="Peeters S.H."/>
            <person name="Heuer A."/>
            <person name="Rast P."/>
            <person name="Oberbeckmann S."/>
            <person name="Bunk B."/>
            <person name="Jeske O."/>
            <person name="Meyerdierks A."/>
            <person name="Storesund J.E."/>
            <person name="Kallscheuer N."/>
            <person name="Luecker S."/>
            <person name="Lage O.M."/>
            <person name="Pohl T."/>
            <person name="Merkel B.J."/>
            <person name="Hornburger P."/>
            <person name="Mueller R.-W."/>
            <person name="Bruemmer F."/>
            <person name="Labrenz M."/>
            <person name="Spormann A.M."/>
            <person name="Op Den Camp H."/>
            <person name="Overmann J."/>
            <person name="Amann R."/>
            <person name="Jetten M.S.M."/>
            <person name="Mascher T."/>
            <person name="Medema M.H."/>
            <person name="Devos D.P."/>
            <person name="Kaster A.-K."/>
            <person name="Ovreas L."/>
            <person name="Rohde M."/>
            <person name="Galperin M.Y."/>
            <person name="Jogler C."/>
        </authorList>
    </citation>
    <scope>NUCLEOTIDE SEQUENCE [LARGE SCALE GENOMIC DNA]</scope>
    <source>
        <strain evidence="7 8">CA54</strain>
    </source>
</reference>
<dbReference type="OrthoDB" id="9773404at2"/>
<dbReference type="Gene3D" id="1.20.1250.20">
    <property type="entry name" value="MFS general substrate transporter like domains"/>
    <property type="match status" value="2"/>
</dbReference>
<dbReference type="PANTHER" id="PTHR11662:SF399">
    <property type="entry name" value="FI19708P1-RELATED"/>
    <property type="match status" value="1"/>
</dbReference>
<feature type="transmembrane region" description="Helical" evidence="5">
    <location>
        <begin position="170"/>
        <end position="191"/>
    </location>
</feature>
<dbReference type="PANTHER" id="PTHR11662">
    <property type="entry name" value="SOLUTE CARRIER FAMILY 17"/>
    <property type="match status" value="1"/>
</dbReference>
<protein>
    <submittedName>
        <fullName evidence="7">Putative sulfoacetate transporter SauU</fullName>
    </submittedName>
</protein>
<keyword evidence="2 5" id="KW-0812">Transmembrane</keyword>
<feature type="transmembrane region" description="Helical" evidence="5">
    <location>
        <begin position="309"/>
        <end position="326"/>
    </location>
</feature>
<evidence type="ECO:0000259" key="6">
    <source>
        <dbReference type="PROSITE" id="PS50850"/>
    </source>
</evidence>
<dbReference type="GO" id="GO:0016020">
    <property type="term" value="C:membrane"/>
    <property type="evidence" value="ECO:0007669"/>
    <property type="project" value="UniProtKB-SubCell"/>
</dbReference>
<feature type="transmembrane region" description="Helical" evidence="5">
    <location>
        <begin position="411"/>
        <end position="430"/>
    </location>
</feature>
<name>A0A5C6B4E8_9PLAN</name>
<proteinExistence type="predicted"/>
<accession>A0A5C6B4E8</accession>
<keyword evidence="3 5" id="KW-1133">Transmembrane helix</keyword>
<comment type="subcellular location">
    <subcellularLocation>
        <location evidence="1">Membrane</location>
        <topology evidence="1">Multi-pass membrane protein</topology>
    </subcellularLocation>
</comment>
<feature type="transmembrane region" description="Helical" evidence="5">
    <location>
        <begin position="144"/>
        <end position="164"/>
    </location>
</feature>
<evidence type="ECO:0000256" key="5">
    <source>
        <dbReference type="SAM" id="Phobius"/>
    </source>
</evidence>
<dbReference type="Pfam" id="PF07690">
    <property type="entry name" value="MFS_1"/>
    <property type="match status" value="1"/>
</dbReference>
<evidence type="ECO:0000313" key="8">
    <source>
        <dbReference type="Proteomes" id="UP000320735"/>
    </source>
</evidence>
<feature type="transmembrane region" description="Helical" evidence="5">
    <location>
        <begin position="235"/>
        <end position="255"/>
    </location>
</feature>
<sequence length="446" mass="48481">MEDGKPTNVRWTVLALACFTSWFLYLHRYTWNFIGPALETEYGFNKAETGSLAAFFNITYGIGQVPSGILSDFMGPHFFLGLIIVLWSLVLPCQGWVTSFSGLATTRLAFGAAQAGAYPSLANVTQAWFPLSSRTIMQSIIATLFGRGGGAMSSIILATVLMSWCGLTWRTGLLVMGGVGALFGISFLILFRNSPHQDPRVNDAERELIDEGRLPPAAGAPRVLPWHFVLKNRSMYFFVIQQFTSAGADMVYSLFMGDYFLNTKGFSIGQTGLLVSLPLWGGAIGGVLGGFCNDLLIRVTGSRRWSRSTVGFLGKFLACMLMFVVISRESGVAAGWALFAVKFFSDWSQPTVWGACTDLGGRYSATVFSIINTSGTVGGVVAPAIFGAILDFNSVATMVEGKEKMIANYDPLFYLVAALYLVSATCWLFINCTDSLERHGADVKED</sequence>
<evidence type="ECO:0000256" key="2">
    <source>
        <dbReference type="ARBA" id="ARBA00022692"/>
    </source>
</evidence>
<comment type="caution">
    <text evidence="7">The sequence shown here is derived from an EMBL/GenBank/DDBJ whole genome shotgun (WGS) entry which is preliminary data.</text>
</comment>
<feature type="transmembrane region" description="Helical" evidence="5">
    <location>
        <begin position="7"/>
        <end position="25"/>
    </location>
</feature>
<dbReference type="PROSITE" id="PS50850">
    <property type="entry name" value="MFS"/>
    <property type="match status" value="1"/>
</dbReference>
<evidence type="ECO:0000313" key="7">
    <source>
        <dbReference type="EMBL" id="TWU06808.1"/>
    </source>
</evidence>
<dbReference type="InterPro" id="IPR011701">
    <property type="entry name" value="MFS"/>
</dbReference>
<dbReference type="SUPFAM" id="SSF103473">
    <property type="entry name" value="MFS general substrate transporter"/>
    <property type="match status" value="1"/>
</dbReference>
<dbReference type="EMBL" id="SJPP01000003">
    <property type="protein sequence ID" value="TWU06808.1"/>
    <property type="molecule type" value="Genomic_DNA"/>
</dbReference>
<feature type="transmembrane region" description="Helical" evidence="5">
    <location>
        <begin position="275"/>
        <end position="297"/>
    </location>
</feature>
<dbReference type="GO" id="GO:0022857">
    <property type="term" value="F:transmembrane transporter activity"/>
    <property type="evidence" value="ECO:0007669"/>
    <property type="project" value="InterPro"/>
</dbReference>
<evidence type="ECO:0000256" key="4">
    <source>
        <dbReference type="ARBA" id="ARBA00023136"/>
    </source>
</evidence>
<feature type="transmembrane region" description="Helical" evidence="5">
    <location>
        <begin position="367"/>
        <end position="390"/>
    </location>
</feature>
<gene>
    <name evidence="7" type="primary">sauU</name>
    <name evidence="7" type="ORF">CA54_52070</name>
</gene>
<evidence type="ECO:0000256" key="3">
    <source>
        <dbReference type="ARBA" id="ARBA00022989"/>
    </source>
</evidence>